<evidence type="ECO:0000256" key="5">
    <source>
        <dbReference type="HAMAP-Rule" id="MF_00651"/>
    </source>
</evidence>
<dbReference type="Proteomes" id="UP001164472">
    <property type="component" value="Chromosome"/>
</dbReference>
<dbReference type="HAMAP" id="MF_00651">
    <property type="entry name" value="Nuclease_YqgF"/>
    <property type="match status" value="1"/>
</dbReference>
<organism evidence="7 8">
    <name type="scientific">Alkalimarinus sediminis</name>
    <dbReference type="NCBI Taxonomy" id="1632866"/>
    <lineage>
        <taxon>Bacteria</taxon>
        <taxon>Pseudomonadati</taxon>
        <taxon>Pseudomonadota</taxon>
        <taxon>Gammaproteobacteria</taxon>
        <taxon>Alteromonadales</taxon>
        <taxon>Alteromonadaceae</taxon>
        <taxon>Alkalimarinus</taxon>
    </lineage>
</organism>
<dbReference type="GO" id="GO:0016788">
    <property type="term" value="F:hydrolase activity, acting on ester bonds"/>
    <property type="evidence" value="ECO:0007669"/>
    <property type="project" value="UniProtKB-UniRule"/>
</dbReference>
<dbReference type="InterPro" id="IPR037027">
    <property type="entry name" value="YqgF/RNaseH-like_dom_sf"/>
</dbReference>
<dbReference type="NCBIfam" id="TIGR00250">
    <property type="entry name" value="RNAse_H_YqgF"/>
    <property type="match status" value="1"/>
</dbReference>
<keyword evidence="4 5" id="KW-0378">Hydrolase</keyword>
<feature type="domain" description="YqgF/RNase H-like" evidence="6">
    <location>
        <begin position="2"/>
        <end position="102"/>
    </location>
</feature>
<dbReference type="KEGG" id="asem:NNL22_16400"/>
<dbReference type="EMBL" id="CP101527">
    <property type="protein sequence ID" value="UZW76879.1"/>
    <property type="molecule type" value="Genomic_DNA"/>
</dbReference>
<gene>
    <name evidence="7" type="primary">ruvX</name>
    <name evidence="7" type="ORF">NNL22_16400</name>
</gene>
<comment type="subcellular location">
    <subcellularLocation>
        <location evidence="5">Cytoplasm</location>
    </subcellularLocation>
</comment>
<reference evidence="7" key="1">
    <citation type="submission" date="2022-07" db="EMBL/GenBank/DDBJ databases">
        <title>Alkalimarinus sp. nov., isolated from gut of a Alitta virens.</title>
        <authorList>
            <person name="Yang A.I."/>
            <person name="Shin N.-R."/>
        </authorList>
    </citation>
    <scope>NUCLEOTIDE SEQUENCE</scope>
    <source>
        <strain evidence="7">FA028</strain>
    </source>
</reference>
<keyword evidence="3 5" id="KW-0540">Nuclease</keyword>
<dbReference type="Gene3D" id="3.30.420.140">
    <property type="entry name" value="YqgF/RNase H-like domain"/>
    <property type="match status" value="1"/>
</dbReference>
<dbReference type="InterPro" id="IPR006641">
    <property type="entry name" value="YqgF/RNaseH-like_dom"/>
</dbReference>
<dbReference type="Pfam" id="PF03652">
    <property type="entry name" value="RuvX"/>
    <property type="match status" value="1"/>
</dbReference>
<name>A0A9E8KRD8_9ALTE</name>
<evidence type="ECO:0000313" key="8">
    <source>
        <dbReference type="Proteomes" id="UP001164472"/>
    </source>
</evidence>
<dbReference type="GO" id="GO:0000967">
    <property type="term" value="P:rRNA 5'-end processing"/>
    <property type="evidence" value="ECO:0007669"/>
    <property type="project" value="UniProtKB-UniRule"/>
</dbReference>
<dbReference type="AlphaFoldDB" id="A0A9E8KRD8"/>
<evidence type="ECO:0000313" key="7">
    <source>
        <dbReference type="EMBL" id="UZW76879.1"/>
    </source>
</evidence>
<evidence type="ECO:0000256" key="1">
    <source>
        <dbReference type="ARBA" id="ARBA00022490"/>
    </source>
</evidence>
<sequence length="139" mass="15232">MNTCLGFDFGTRRIGVAIGRSLLGTASPLTPLAARDGIPSWSEIEALVDEWKPDAFVVGLPLNMDGSTSEMSLRATKFGKRLQGRFNKPYFMMDERLSSHEAKGYVIDQGGDRDFGRNSVDGIAAVLILESWFAQQAES</sequence>
<evidence type="ECO:0000259" key="6">
    <source>
        <dbReference type="SMART" id="SM00732"/>
    </source>
</evidence>
<dbReference type="InterPro" id="IPR005227">
    <property type="entry name" value="YqgF"/>
</dbReference>
<evidence type="ECO:0000256" key="3">
    <source>
        <dbReference type="ARBA" id="ARBA00022722"/>
    </source>
</evidence>
<keyword evidence="2 5" id="KW-0690">Ribosome biogenesis</keyword>
<dbReference type="PANTHER" id="PTHR33317">
    <property type="entry name" value="POLYNUCLEOTIDYL TRANSFERASE, RIBONUCLEASE H-LIKE SUPERFAMILY PROTEIN"/>
    <property type="match status" value="1"/>
</dbReference>
<keyword evidence="8" id="KW-1185">Reference proteome</keyword>
<dbReference type="EC" id="3.1.-.-" evidence="5"/>
<comment type="function">
    <text evidence="5">Could be a nuclease involved in processing of the 5'-end of pre-16S rRNA.</text>
</comment>
<accession>A0A9E8KRD8</accession>
<protein>
    <recommendedName>
        <fullName evidence="5">Putative pre-16S rRNA nuclease</fullName>
        <ecNumber evidence="5">3.1.-.-</ecNumber>
    </recommendedName>
</protein>
<dbReference type="GO" id="GO:0005829">
    <property type="term" value="C:cytosol"/>
    <property type="evidence" value="ECO:0007669"/>
    <property type="project" value="TreeGrafter"/>
</dbReference>
<evidence type="ECO:0000256" key="2">
    <source>
        <dbReference type="ARBA" id="ARBA00022517"/>
    </source>
</evidence>
<evidence type="ECO:0000256" key="4">
    <source>
        <dbReference type="ARBA" id="ARBA00022801"/>
    </source>
</evidence>
<proteinExistence type="inferred from homology"/>
<dbReference type="InterPro" id="IPR012337">
    <property type="entry name" value="RNaseH-like_sf"/>
</dbReference>
<dbReference type="CDD" id="cd16964">
    <property type="entry name" value="YqgF"/>
    <property type="match status" value="1"/>
</dbReference>
<comment type="similarity">
    <text evidence="5">Belongs to the YqgF HJR family.</text>
</comment>
<dbReference type="PANTHER" id="PTHR33317:SF4">
    <property type="entry name" value="POLYNUCLEOTIDYL TRANSFERASE, RIBONUCLEASE H-LIKE SUPERFAMILY PROTEIN"/>
    <property type="match status" value="1"/>
</dbReference>
<dbReference type="RefSeq" id="WP_251812696.1">
    <property type="nucleotide sequence ID" value="NZ_CP101527.1"/>
</dbReference>
<dbReference type="SUPFAM" id="SSF53098">
    <property type="entry name" value="Ribonuclease H-like"/>
    <property type="match status" value="1"/>
</dbReference>
<dbReference type="SMART" id="SM00732">
    <property type="entry name" value="YqgFc"/>
    <property type="match status" value="1"/>
</dbReference>
<dbReference type="GO" id="GO:0004518">
    <property type="term" value="F:nuclease activity"/>
    <property type="evidence" value="ECO:0007669"/>
    <property type="project" value="UniProtKB-KW"/>
</dbReference>
<keyword evidence="1 5" id="KW-0963">Cytoplasm</keyword>